<dbReference type="EMBL" id="UINC01152201">
    <property type="protein sequence ID" value="SVD46260.1"/>
    <property type="molecule type" value="Genomic_DNA"/>
</dbReference>
<organism evidence="1">
    <name type="scientific">marine metagenome</name>
    <dbReference type="NCBI Taxonomy" id="408172"/>
    <lineage>
        <taxon>unclassified sequences</taxon>
        <taxon>metagenomes</taxon>
        <taxon>ecological metagenomes</taxon>
    </lineage>
</organism>
<protein>
    <submittedName>
        <fullName evidence="1">Uncharacterized protein</fullName>
    </submittedName>
</protein>
<evidence type="ECO:0000313" key="1">
    <source>
        <dbReference type="EMBL" id="SVD46260.1"/>
    </source>
</evidence>
<proteinExistence type="predicted"/>
<gene>
    <name evidence="1" type="ORF">METZ01_LOCUS399114</name>
</gene>
<name>A0A382VIN2_9ZZZZ</name>
<accession>A0A382VIN2</accession>
<dbReference type="AlphaFoldDB" id="A0A382VIN2"/>
<reference evidence="1" key="1">
    <citation type="submission" date="2018-05" db="EMBL/GenBank/DDBJ databases">
        <authorList>
            <person name="Lanie J.A."/>
            <person name="Ng W.-L."/>
            <person name="Kazmierczak K.M."/>
            <person name="Andrzejewski T.M."/>
            <person name="Davidsen T.M."/>
            <person name="Wayne K.J."/>
            <person name="Tettelin H."/>
            <person name="Glass J.I."/>
            <person name="Rusch D."/>
            <person name="Podicherti R."/>
            <person name="Tsui H.-C.T."/>
            <person name="Winkler M.E."/>
        </authorList>
    </citation>
    <scope>NUCLEOTIDE SEQUENCE</scope>
</reference>
<sequence>MPRIRLKEDHELSALTLSRVQSVEAAGGDTSSLRGLAHIEKLFAG</sequence>
<feature type="non-terminal residue" evidence="1">
    <location>
        <position position="45"/>
    </location>
</feature>